<gene>
    <name evidence="1" type="ORF">APZ42_009978</name>
</gene>
<evidence type="ECO:0000313" key="2">
    <source>
        <dbReference type="Proteomes" id="UP000076858"/>
    </source>
</evidence>
<dbReference type="AlphaFoldDB" id="A0A162CXW9"/>
<organism evidence="1 2">
    <name type="scientific">Daphnia magna</name>
    <dbReference type="NCBI Taxonomy" id="35525"/>
    <lineage>
        <taxon>Eukaryota</taxon>
        <taxon>Metazoa</taxon>
        <taxon>Ecdysozoa</taxon>
        <taxon>Arthropoda</taxon>
        <taxon>Crustacea</taxon>
        <taxon>Branchiopoda</taxon>
        <taxon>Diplostraca</taxon>
        <taxon>Cladocera</taxon>
        <taxon>Anomopoda</taxon>
        <taxon>Daphniidae</taxon>
        <taxon>Daphnia</taxon>
    </lineage>
</organism>
<evidence type="ECO:0000313" key="1">
    <source>
        <dbReference type="EMBL" id="KZR95954.1"/>
    </source>
</evidence>
<name>A0A162CXW9_9CRUS</name>
<proteinExistence type="predicted"/>
<dbReference type="Proteomes" id="UP000076858">
    <property type="component" value="Unassembled WGS sequence"/>
</dbReference>
<accession>A0A162CXW9</accession>
<dbReference type="EMBL" id="LRGB01026590">
    <property type="protein sequence ID" value="KZR95954.1"/>
    <property type="molecule type" value="Genomic_DNA"/>
</dbReference>
<comment type="caution">
    <text evidence="1">The sequence shown here is derived from an EMBL/GenBank/DDBJ whole genome shotgun (WGS) entry which is preliminary data.</text>
</comment>
<sequence length="51" mass="5839">MGPFGARFHLSNCARERTHEKSFFGNAKLGEGIRFADKLDDHRCTATWLIE</sequence>
<reference evidence="1 2" key="1">
    <citation type="submission" date="2016-03" db="EMBL/GenBank/DDBJ databases">
        <title>EvidentialGene: Evidence-directed Construction of Genes on Genomes.</title>
        <authorList>
            <person name="Gilbert D.G."/>
            <person name="Choi J.-H."/>
            <person name="Mockaitis K."/>
            <person name="Colbourne J."/>
            <person name="Pfrender M."/>
        </authorList>
    </citation>
    <scope>NUCLEOTIDE SEQUENCE [LARGE SCALE GENOMIC DNA]</scope>
    <source>
        <strain evidence="1 2">Xinb3</strain>
        <tissue evidence="1">Complete organism</tissue>
    </source>
</reference>
<keyword evidence="2" id="KW-1185">Reference proteome</keyword>
<protein>
    <submittedName>
        <fullName evidence="1">Uncharacterized protein</fullName>
    </submittedName>
</protein>